<sequence length="173" mass="20483">MLELKPLAEEKREWFISSLQWAFKQAMLDELAENEEIISREEIEATMKADTAQSLQIEYQGQPVAGAVVRIDEQTQRNCLDLFFVTANEHSKGFGLTAWQAIERHYPQTKIWETHTPYFEKRNIHFYVNKCGFKIVEFYHEKNPDPHSPNLQKNEQNSPLDEMFRFEKEMKTP</sequence>
<evidence type="ECO:0000259" key="2">
    <source>
        <dbReference type="PROSITE" id="PS51186"/>
    </source>
</evidence>
<accession>A0A9X4JDG0</accession>
<evidence type="ECO:0000256" key="1">
    <source>
        <dbReference type="SAM" id="MobiDB-lite"/>
    </source>
</evidence>
<comment type="caution">
    <text evidence="3">The sequence shown here is derived from an EMBL/GenBank/DDBJ whole genome shotgun (WGS) entry which is preliminary data.</text>
</comment>
<feature type="domain" description="N-acetyltransferase" evidence="2">
    <location>
        <begin position="2"/>
        <end position="152"/>
    </location>
</feature>
<evidence type="ECO:0000313" key="3">
    <source>
        <dbReference type="EMBL" id="MDE8034485.1"/>
    </source>
</evidence>
<dbReference type="GO" id="GO:0016747">
    <property type="term" value="F:acyltransferase activity, transferring groups other than amino-acyl groups"/>
    <property type="evidence" value="ECO:0007669"/>
    <property type="project" value="InterPro"/>
</dbReference>
<dbReference type="Gene3D" id="3.40.630.30">
    <property type="match status" value="1"/>
</dbReference>
<proteinExistence type="predicted"/>
<feature type="compositionally biased region" description="Polar residues" evidence="1">
    <location>
        <begin position="149"/>
        <end position="159"/>
    </location>
</feature>
<gene>
    <name evidence="3" type="ORF">OQ257_04815</name>
</gene>
<dbReference type="EMBL" id="JAPHVQ010000003">
    <property type="protein sequence ID" value="MDE8034485.1"/>
    <property type="molecule type" value="Genomic_DNA"/>
</dbReference>
<protein>
    <submittedName>
        <fullName evidence="3">GNAT family N-acetyltransferase</fullName>
    </submittedName>
</protein>
<dbReference type="InterPro" id="IPR000182">
    <property type="entry name" value="GNAT_dom"/>
</dbReference>
<reference evidence="3" key="2">
    <citation type="journal article" date="2023" name="Pathogens">
        <title>Pathological Features and Genomic Characterization of an Actinobacillus equuli subsp. equuli Bearing Unique Virulence-Associated Genes from an Adult Horse with Pleuropneumonia.</title>
        <authorList>
            <person name="Kamali M."/>
            <person name="Carossino M."/>
            <person name="Del Piero F."/>
            <person name="Peak L."/>
            <person name="Mitchell M.S."/>
            <person name="Willette J."/>
            <person name="Baker R."/>
            <person name="Li F."/>
            <person name="Kenez A."/>
            <person name="Balasuriya U.B.R."/>
            <person name="Go Y.Y."/>
        </authorList>
    </citation>
    <scope>NUCLEOTIDE SEQUENCE</scope>
    <source>
        <strain evidence="3">4524</strain>
    </source>
</reference>
<dbReference type="SUPFAM" id="SSF55729">
    <property type="entry name" value="Acyl-CoA N-acyltransferases (Nat)"/>
    <property type="match status" value="1"/>
</dbReference>
<dbReference type="PROSITE" id="PS51186">
    <property type="entry name" value="GNAT"/>
    <property type="match status" value="1"/>
</dbReference>
<dbReference type="InterPro" id="IPR016181">
    <property type="entry name" value="Acyl_CoA_acyltransferase"/>
</dbReference>
<reference evidence="3" key="1">
    <citation type="submission" date="2022-11" db="EMBL/GenBank/DDBJ databases">
        <authorList>
            <person name="Kamali M."/>
            <person name="Peak L."/>
            <person name="Go Y.Y."/>
            <person name="Balasuriya U.B.R."/>
            <person name="Carossino M."/>
        </authorList>
    </citation>
    <scope>NUCLEOTIDE SEQUENCE</scope>
    <source>
        <strain evidence="3">4524</strain>
    </source>
</reference>
<dbReference type="AlphaFoldDB" id="A0A9X4JDG0"/>
<dbReference type="Pfam" id="PF00583">
    <property type="entry name" value="Acetyltransf_1"/>
    <property type="match status" value="1"/>
</dbReference>
<evidence type="ECO:0000313" key="4">
    <source>
        <dbReference type="Proteomes" id="UP001142444"/>
    </source>
</evidence>
<keyword evidence="4" id="KW-1185">Reference proteome</keyword>
<organism evidence="3 4">
    <name type="scientific">Actinobacillus equuli subsp. equuli</name>
    <dbReference type="NCBI Taxonomy" id="202947"/>
    <lineage>
        <taxon>Bacteria</taxon>
        <taxon>Pseudomonadati</taxon>
        <taxon>Pseudomonadota</taxon>
        <taxon>Gammaproteobacteria</taxon>
        <taxon>Pasteurellales</taxon>
        <taxon>Pasteurellaceae</taxon>
        <taxon>Actinobacillus</taxon>
    </lineage>
</organism>
<dbReference type="RefSeq" id="WP_275217634.1">
    <property type="nucleotide sequence ID" value="NZ_JAPHVQ010000003.1"/>
</dbReference>
<feature type="compositionally biased region" description="Basic and acidic residues" evidence="1">
    <location>
        <begin position="162"/>
        <end position="173"/>
    </location>
</feature>
<feature type="region of interest" description="Disordered" evidence="1">
    <location>
        <begin position="144"/>
        <end position="173"/>
    </location>
</feature>
<name>A0A9X4JDG0_ACTEU</name>
<dbReference type="Proteomes" id="UP001142444">
    <property type="component" value="Unassembled WGS sequence"/>
</dbReference>